<dbReference type="AlphaFoldDB" id="A0A2N5VD73"/>
<dbReference type="InterPro" id="IPR032675">
    <property type="entry name" value="LRR_dom_sf"/>
</dbReference>
<proteinExistence type="predicted"/>
<dbReference type="SUPFAM" id="SSF52047">
    <property type="entry name" value="RNI-like"/>
    <property type="match status" value="1"/>
</dbReference>
<gene>
    <name evidence="1" type="ORF">PCASD_04967</name>
</gene>
<dbReference type="Gene3D" id="3.80.10.10">
    <property type="entry name" value="Ribonuclease Inhibitor"/>
    <property type="match status" value="1"/>
</dbReference>
<evidence type="ECO:0000313" key="2">
    <source>
        <dbReference type="Proteomes" id="UP000235392"/>
    </source>
</evidence>
<protein>
    <submittedName>
        <fullName evidence="1">Uncharacterized protein</fullName>
    </submittedName>
</protein>
<reference evidence="1 2" key="1">
    <citation type="submission" date="2017-11" db="EMBL/GenBank/DDBJ databases">
        <title>De novo assembly and phasing of dikaryotic genomes from two isolates of Puccinia coronata f. sp. avenae, the causal agent of oat crown rust.</title>
        <authorList>
            <person name="Miller M.E."/>
            <person name="Zhang Y."/>
            <person name="Omidvar V."/>
            <person name="Sperschneider J."/>
            <person name="Schwessinger B."/>
            <person name="Raley C."/>
            <person name="Palmer J.M."/>
            <person name="Garnica D."/>
            <person name="Upadhyaya N."/>
            <person name="Rathjen J."/>
            <person name="Taylor J.M."/>
            <person name="Park R.F."/>
            <person name="Dodds P.N."/>
            <person name="Hirsch C.D."/>
            <person name="Kianian S.F."/>
            <person name="Figueroa M."/>
        </authorList>
    </citation>
    <scope>NUCLEOTIDE SEQUENCE [LARGE SCALE GENOMIC DNA]</scope>
    <source>
        <strain evidence="1">12SD80</strain>
    </source>
</reference>
<dbReference type="Proteomes" id="UP000235392">
    <property type="component" value="Unassembled WGS sequence"/>
</dbReference>
<organism evidence="1 2">
    <name type="scientific">Puccinia coronata f. sp. avenae</name>
    <dbReference type="NCBI Taxonomy" id="200324"/>
    <lineage>
        <taxon>Eukaryota</taxon>
        <taxon>Fungi</taxon>
        <taxon>Dikarya</taxon>
        <taxon>Basidiomycota</taxon>
        <taxon>Pucciniomycotina</taxon>
        <taxon>Pucciniomycetes</taxon>
        <taxon>Pucciniales</taxon>
        <taxon>Pucciniaceae</taxon>
        <taxon>Puccinia</taxon>
    </lineage>
</organism>
<sequence length="530" mass="60160">MGGVVETVVSAIAMVALKTLPGARPWEARGFIGFLKNPYKFLSILEANMGLTTPNHLPPEIVFKIISLSLSRTDERNPRSHRWKMRFLRTCCLVCRGWLDVCQAFLFQNVYIRRISTFILFCTALSSPRKVGKYVRKLLIALPTWEDTSPYPIHLGVEKCLALCEGLEELQVKPPFDQFFTEKSLPRIHALVHLRKFSLRRVSGLQVANIKAYSDWSVDFGAADPLDIFPKLVLPPTVQHLDLVQPPIEFMDALPKILSEVIATGSLSSLAGTSSESPRGLKSFSLQVSHVYNKDPNPNMYGNLPHIMSAQMTSFKLCLDIRLQDQEVIDILALTPHLEELKLGRISLSQFLFRHLAPLPKLRSISLVAHPAEVEAENNVEWLEFCDALTSFIEKSPLLDAFEFDTALSVHTALISLLLDLLYLTTADPSRTHSRLKHLTIKHADPPPMSSIERICERAPLLESLDIRVPVRALGRLRIALARLPHLQRLELNNFLILRRCLEQKISIEPFFRLTEQQNKKRNIQEMFAF</sequence>
<evidence type="ECO:0000313" key="1">
    <source>
        <dbReference type="EMBL" id="PLW47911.1"/>
    </source>
</evidence>
<accession>A0A2N5VD73</accession>
<name>A0A2N5VD73_9BASI</name>
<comment type="caution">
    <text evidence="1">The sequence shown here is derived from an EMBL/GenBank/DDBJ whole genome shotgun (WGS) entry which is preliminary data.</text>
</comment>
<dbReference type="EMBL" id="PGCI01000027">
    <property type="protein sequence ID" value="PLW47911.1"/>
    <property type="molecule type" value="Genomic_DNA"/>
</dbReference>